<dbReference type="InterPro" id="IPR013083">
    <property type="entry name" value="Znf_RING/FYVE/PHD"/>
</dbReference>
<name>M2MQP1_BAUPA</name>
<evidence type="ECO:0000256" key="4">
    <source>
        <dbReference type="ARBA" id="ARBA00022771"/>
    </source>
</evidence>
<organism evidence="12 13">
    <name type="scientific">Baudoinia panamericana (strain UAMH 10762)</name>
    <name type="common">Angels' share fungus</name>
    <name type="synonym">Baudoinia compniacensis (strain UAMH 10762)</name>
    <dbReference type="NCBI Taxonomy" id="717646"/>
    <lineage>
        <taxon>Eukaryota</taxon>
        <taxon>Fungi</taxon>
        <taxon>Dikarya</taxon>
        <taxon>Ascomycota</taxon>
        <taxon>Pezizomycotina</taxon>
        <taxon>Dothideomycetes</taxon>
        <taxon>Dothideomycetidae</taxon>
        <taxon>Mycosphaerellales</taxon>
        <taxon>Teratosphaeriaceae</taxon>
        <taxon>Baudoinia</taxon>
    </lineage>
</organism>
<evidence type="ECO:0000259" key="10">
    <source>
        <dbReference type="PROSITE" id="PS50002"/>
    </source>
</evidence>
<dbReference type="SMART" id="SM00326">
    <property type="entry name" value="SH3"/>
    <property type="match status" value="1"/>
</dbReference>
<keyword evidence="5" id="KW-0862">Zinc</keyword>
<dbReference type="GO" id="GO:0006511">
    <property type="term" value="P:ubiquitin-dependent protein catabolic process"/>
    <property type="evidence" value="ECO:0007669"/>
    <property type="project" value="TreeGrafter"/>
</dbReference>
<feature type="compositionally biased region" description="Polar residues" evidence="9">
    <location>
        <begin position="189"/>
        <end position="206"/>
    </location>
</feature>
<gene>
    <name evidence="12" type="ORF">BAUCODRAFT_392037</name>
</gene>
<accession>M2MQP1</accession>
<dbReference type="Proteomes" id="UP000011761">
    <property type="component" value="Unassembled WGS sequence"/>
</dbReference>
<dbReference type="PROSITE" id="PS00518">
    <property type="entry name" value="ZF_RING_1"/>
    <property type="match status" value="1"/>
</dbReference>
<evidence type="ECO:0000256" key="9">
    <source>
        <dbReference type="SAM" id="MobiDB-lite"/>
    </source>
</evidence>
<evidence type="ECO:0000256" key="8">
    <source>
        <dbReference type="PROSITE-ProRule" id="PRU00192"/>
    </source>
</evidence>
<keyword evidence="4 7" id="KW-0863">Zinc-finger</keyword>
<dbReference type="KEGG" id="bcom:BAUCODRAFT_392037"/>
<dbReference type="GO" id="GO:0005634">
    <property type="term" value="C:nucleus"/>
    <property type="evidence" value="ECO:0007669"/>
    <property type="project" value="TreeGrafter"/>
</dbReference>
<keyword evidence="6" id="KW-0832">Ubl conjugation</keyword>
<dbReference type="GeneID" id="19113741"/>
<dbReference type="PROSITE" id="PS50002">
    <property type="entry name" value="SH3"/>
    <property type="match status" value="1"/>
</dbReference>
<evidence type="ECO:0000256" key="2">
    <source>
        <dbReference type="ARBA" id="ARBA00022443"/>
    </source>
</evidence>
<dbReference type="Pfam" id="PF00018">
    <property type="entry name" value="SH3_1"/>
    <property type="match status" value="1"/>
</dbReference>
<keyword evidence="3" id="KW-0479">Metal-binding</keyword>
<feature type="domain" description="SH3" evidence="10">
    <location>
        <begin position="694"/>
        <end position="751"/>
    </location>
</feature>
<dbReference type="Pfam" id="PF00097">
    <property type="entry name" value="zf-C3HC4"/>
    <property type="match status" value="1"/>
</dbReference>
<dbReference type="RefSeq" id="XP_007674127.1">
    <property type="nucleotide sequence ID" value="XM_007675937.1"/>
</dbReference>
<evidence type="ECO:0000256" key="3">
    <source>
        <dbReference type="ARBA" id="ARBA00022723"/>
    </source>
</evidence>
<dbReference type="InterPro" id="IPR052256">
    <property type="entry name" value="E3_ubiquitin-ligase_CHFR"/>
</dbReference>
<dbReference type="GO" id="GO:0008270">
    <property type="term" value="F:zinc ion binding"/>
    <property type="evidence" value="ECO:0007669"/>
    <property type="project" value="UniProtKB-KW"/>
</dbReference>
<sequence>MTDVQHRNESFLELEKELTCAICTEVLFQPLTLLDCLHTFCGACLKEWFEFQAKAASTSRRTTRPFTCPSCREAVRETKEDWRLTTLLEGFLKANPEKAKSSAEQDELRRAYRRGERVIPQLDVRSASGEDEDEQLVQQVRELSLAHVNAEGVRRPDARYHSHERVVRDRVSAHPASNRADGSHVTGARSGQPTQLSEQALQQHVASESHIEHQPSLRSLLSASPIASHDVQQEILQSIIAEGLLEGMDVDNLTPEQEDQLSERIAEAYRRRQRRRDRSRTREVVHQRGQSPQRSRASTEHEVRTEETQRHNDRLVANSARSFTDPADHREQVHGMRSPSDHHHEVRNNIPSIDYPVHSQAQAGNAENDAMEASMESAQPPSTAPMHTVRPATSMAAFAPEPVSAPSLTLEAPSIACNRCRKPNIQHDLHYNCAWCLHGSYNICLSCYRNGQGCDHWYGFGYVASERWRRQAPPEGYPAKYERPHVLSPRRYVQAETSRTPNLEEGAFCESCLTNANGCYWYCYYCLDGAWGFCDACVHQGKHCTHLLLPVAHLTTLRQTHHDPSQALMVPMPHLKQDSYLFHPEATDCDICRRQIASKSTRFHCYQCSNGDYDICTDCYYDLVDTGKISLANGPNGWRRCLRGHRMAIVGYHAENAQSGGQQRFTIHGPVGGWRHKDDGGTSGGTLRPPADGTLGARGIAAWSYFGTAEDELSFPRNAEVTEIEALNEEWSVGVYAGQVGLFPSRYVMRR</sequence>
<dbReference type="EMBL" id="KB445552">
    <property type="protein sequence ID" value="EMC99121.1"/>
    <property type="molecule type" value="Genomic_DNA"/>
</dbReference>
<comment type="similarity">
    <text evidence="1">Belongs to the SH3RF family.</text>
</comment>
<evidence type="ECO:0000259" key="11">
    <source>
        <dbReference type="PROSITE" id="PS50089"/>
    </source>
</evidence>
<dbReference type="InterPro" id="IPR017907">
    <property type="entry name" value="Znf_RING_CS"/>
</dbReference>
<dbReference type="GO" id="GO:0016567">
    <property type="term" value="P:protein ubiquitination"/>
    <property type="evidence" value="ECO:0007669"/>
    <property type="project" value="TreeGrafter"/>
</dbReference>
<keyword evidence="13" id="KW-1185">Reference proteome</keyword>
<evidence type="ECO:0000313" key="13">
    <source>
        <dbReference type="Proteomes" id="UP000011761"/>
    </source>
</evidence>
<feature type="region of interest" description="Disordered" evidence="9">
    <location>
        <begin position="166"/>
        <end position="213"/>
    </location>
</feature>
<dbReference type="AlphaFoldDB" id="M2MQP1"/>
<dbReference type="PANTHER" id="PTHR16079">
    <property type="entry name" value="UBIQUITIN LIGASE PROTEIN CHFR"/>
    <property type="match status" value="1"/>
</dbReference>
<dbReference type="InterPro" id="IPR036028">
    <property type="entry name" value="SH3-like_dom_sf"/>
</dbReference>
<evidence type="ECO:0000256" key="5">
    <source>
        <dbReference type="ARBA" id="ARBA00022833"/>
    </source>
</evidence>
<dbReference type="GO" id="GO:0004842">
    <property type="term" value="F:ubiquitin-protein transferase activity"/>
    <property type="evidence" value="ECO:0007669"/>
    <property type="project" value="TreeGrafter"/>
</dbReference>
<dbReference type="InterPro" id="IPR001452">
    <property type="entry name" value="SH3_domain"/>
</dbReference>
<evidence type="ECO:0000256" key="6">
    <source>
        <dbReference type="ARBA" id="ARBA00022843"/>
    </source>
</evidence>
<dbReference type="SUPFAM" id="SSF50044">
    <property type="entry name" value="SH3-domain"/>
    <property type="match status" value="1"/>
</dbReference>
<feature type="compositionally biased region" description="Basic and acidic residues" evidence="9">
    <location>
        <begin position="297"/>
        <end position="314"/>
    </location>
</feature>
<reference evidence="12 13" key="1">
    <citation type="journal article" date="2012" name="PLoS Pathog.">
        <title>Diverse lifestyles and strategies of plant pathogenesis encoded in the genomes of eighteen Dothideomycetes fungi.</title>
        <authorList>
            <person name="Ohm R.A."/>
            <person name="Feau N."/>
            <person name="Henrissat B."/>
            <person name="Schoch C.L."/>
            <person name="Horwitz B.A."/>
            <person name="Barry K.W."/>
            <person name="Condon B.J."/>
            <person name="Copeland A.C."/>
            <person name="Dhillon B."/>
            <person name="Glaser F."/>
            <person name="Hesse C.N."/>
            <person name="Kosti I."/>
            <person name="LaButti K."/>
            <person name="Lindquist E.A."/>
            <person name="Lucas S."/>
            <person name="Salamov A.A."/>
            <person name="Bradshaw R.E."/>
            <person name="Ciuffetti L."/>
            <person name="Hamelin R.C."/>
            <person name="Kema G.H.J."/>
            <person name="Lawrence C."/>
            <person name="Scott J.A."/>
            <person name="Spatafora J.W."/>
            <person name="Turgeon B.G."/>
            <person name="de Wit P.J.G.M."/>
            <person name="Zhong S."/>
            <person name="Goodwin S.B."/>
            <person name="Grigoriev I.V."/>
        </authorList>
    </citation>
    <scope>NUCLEOTIDE SEQUENCE [LARGE SCALE GENOMIC DNA]</scope>
    <source>
        <strain evidence="12 13">UAMH 10762</strain>
    </source>
</reference>
<dbReference type="STRING" id="717646.M2MQP1"/>
<dbReference type="Gene3D" id="2.30.30.40">
    <property type="entry name" value="SH3 Domains"/>
    <property type="match status" value="1"/>
</dbReference>
<dbReference type="PROSITE" id="PS50089">
    <property type="entry name" value="ZF_RING_2"/>
    <property type="match status" value="1"/>
</dbReference>
<feature type="region of interest" description="Disordered" evidence="9">
    <location>
        <begin position="269"/>
        <end position="348"/>
    </location>
</feature>
<evidence type="ECO:0000313" key="12">
    <source>
        <dbReference type="EMBL" id="EMC99121.1"/>
    </source>
</evidence>
<dbReference type="HOGENOM" id="CLU_005224_1_0_1"/>
<dbReference type="InterPro" id="IPR018957">
    <property type="entry name" value="Znf_C3HC4_RING-type"/>
</dbReference>
<protein>
    <recommendedName>
        <fullName evidence="14">RING-type domain-containing protein</fullName>
    </recommendedName>
</protein>
<dbReference type="OMA" id="NNCVNQG"/>
<feature type="region of interest" description="Disordered" evidence="9">
    <location>
        <begin position="362"/>
        <end position="388"/>
    </location>
</feature>
<feature type="domain" description="RING-type" evidence="11">
    <location>
        <begin position="20"/>
        <end position="72"/>
    </location>
</feature>
<dbReference type="SMART" id="SM00184">
    <property type="entry name" value="RING"/>
    <property type="match status" value="1"/>
</dbReference>
<dbReference type="InterPro" id="IPR001841">
    <property type="entry name" value="Znf_RING"/>
</dbReference>
<dbReference type="PANTHER" id="PTHR16079:SF4">
    <property type="entry name" value="E3 UBIQUITIN-PROTEIN LIGASE CHFR"/>
    <property type="match status" value="1"/>
</dbReference>
<dbReference type="SUPFAM" id="SSF57850">
    <property type="entry name" value="RING/U-box"/>
    <property type="match status" value="3"/>
</dbReference>
<evidence type="ECO:0000256" key="7">
    <source>
        <dbReference type="PROSITE-ProRule" id="PRU00175"/>
    </source>
</evidence>
<feature type="compositionally biased region" description="Basic and acidic residues" evidence="9">
    <location>
        <begin position="326"/>
        <end position="347"/>
    </location>
</feature>
<keyword evidence="2 8" id="KW-0728">SH3 domain</keyword>
<evidence type="ECO:0000256" key="1">
    <source>
        <dbReference type="ARBA" id="ARBA00008649"/>
    </source>
</evidence>
<proteinExistence type="inferred from homology"/>
<dbReference type="Gene3D" id="3.30.40.10">
    <property type="entry name" value="Zinc/RING finger domain, C3HC4 (zinc finger)"/>
    <property type="match status" value="1"/>
</dbReference>
<evidence type="ECO:0008006" key="14">
    <source>
        <dbReference type="Google" id="ProtNLM"/>
    </source>
</evidence>
<dbReference type="eggNOG" id="KOG0802">
    <property type="taxonomic scope" value="Eukaryota"/>
</dbReference>
<dbReference type="OrthoDB" id="1305878at2759"/>